<dbReference type="Pfam" id="PF19420">
    <property type="entry name" value="DDAH_eukar"/>
    <property type="match status" value="1"/>
</dbReference>
<dbReference type="Proteomes" id="UP000220106">
    <property type="component" value="Unassembled WGS sequence"/>
</dbReference>
<dbReference type="SUPFAM" id="SSF55909">
    <property type="entry name" value="Pentein"/>
    <property type="match status" value="1"/>
</dbReference>
<dbReference type="GO" id="GO:0016990">
    <property type="term" value="F:arginine deiminase activity"/>
    <property type="evidence" value="ECO:0007669"/>
    <property type="project" value="TreeGrafter"/>
</dbReference>
<dbReference type="PANTHER" id="PTHR47271:SF2">
    <property type="entry name" value="ARGININE DEIMINASE"/>
    <property type="match status" value="1"/>
</dbReference>
<organism evidence="1 2">
    <name type="scientific">Peribacillus butanolivorans</name>
    <dbReference type="NCBI Taxonomy" id="421767"/>
    <lineage>
        <taxon>Bacteria</taxon>
        <taxon>Bacillati</taxon>
        <taxon>Bacillota</taxon>
        <taxon>Bacilli</taxon>
        <taxon>Bacillales</taxon>
        <taxon>Bacillaceae</taxon>
        <taxon>Peribacillus</taxon>
    </lineage>
</organism>
<dbReference type="GO" id="GO:0019546">
    <property type="term" value="P:L-arginine deiminase pathway"/>
    <property type="evidence" value="ECO:0007669"/>
    <property type="project" value="TreeGrafter"/>
</dbReference>
<dbReference type="PANTHER" id="PTHR47271">
    <property type="entry name" value="ARGININE DEIMINASE"/>
    <property type="match status" value="1"/>
</dbReference>
<name>A0AAX0RYV8_9BACI</name>
<proteinExistence type="predicted"/>
<protein>
    <submittedName>
        <fullName evidence="1">Uncharacterized protein</fullName>
    </submittedName>
</protein>
<dbReference type="Gene3D" id="3.75.10.10">
    <property type="entry name" value="L-arginine/glycine Amidinotransferase, Chain A"/>
    <property type="match status" value="1"/>
</dbReference>
<comment type="caution">
    <text evidence="1">The sequence shown here is derived from an EMBL/GenBank/DDBJ whole genome shotgun (WGS) entry which is preliminary data.</text>
</comment>
<dbReference type="AlphaFoldDB" id="A0AAX0RYV8"/>
<evidence type="ECO:0000313" key="1">
    <source>
        <dbReference type="EMBL" id="PEJ27955.1"/>
    </source>
</evidence>
<sequence length="288" mass="33166">MNEELEAYCASEYSKLLRVIVCEPKYMEIREIINETQKEFKDENIDRVLAMEQHTNFVKSLEHEGIEVINLPPQSAYPEQVFTRDIGFTLGNTVYVAEMATDIRQGEELILKTWLEKNDVPFFNLCRNRIEGGDVIIDGKTIYIGVSDRTDKKSIKNLQTLLSEYDIIPIPFIEKFLHLDCVFNVISPTEALIFPEALTKKELALLESRYDIIEVTKEEQFTLGTNVLSIGKRKVFSLPCNKKVNHKLREREYSVIEVDISEIIKSGGSFRCCTMPLLRTTNKKTELA</sequence>
<dbReference type="EMBL" id="NUEQ01000092">
    <property type="protein sequence ID" value="PEJ27955.1"/>
    <property type="molecule type" value="Genomic_DNA"/>
</dbReference>
<evidence type="ECO:0000313" key="2">
    <source>
        <dbReference type="Proteomes" id="UP000220106"/>
    </source>
</evidence>
<accession>A0AAX0RYV8</accession>
<gene>
    <name evidence="1" type="ORF">CN689_22735</name>
</gene>
<reference evidence="1 2" key="1">
    <citation type="submission" date="2017-09" db="EMBL/GenBank/DDBJ databases">
        <title>Large-scale bioinformatics analysis of Bacillus genomes uncovers conserved roles of natural products in bacterial physiology.</title>
        <authorList>
            <consortium name="Agbiome Team Llc"/>
            <person name="Bleich R.M."/>
            <person name="Kirk G.J."/>
            <person name="Santa Maria K.C."/>
            <person name="Allen S.E."/>
            <person name="Farag S."/>
            <person name="Shank E.A."/>
            <person name="Bowers A."/>
        </authorList>
    </citation>
    <scope>NUCLEOTIDE SEQUENCE [LARGE SCALE GENOMIC DNA]</scope>
    <source>
        <strain evidence="1 2">AFS003229</strain>
    </source>
</reference>